<evidence type="ECO:0000256" key="6">
    <source>
        <dbReference type="ARBA" id="ARBA00022989"/>
    </source>
</evidence>
<accession>A0A921IIL9</accession>
<keyword evidence="7 9" id="KW-0472">Membrane</keyword>
<dbReference type="PANTHER" id="PTHR13285">
    <property type="entry name" value="ACYLTRANSFERASE"/>
    <property type="match status" value="1"/>
</dbReference>
<comment type="subcellular location">
    <subcellularLocation>
        <location evidence="1">Cell membrane</location>
        <topology evidence="1">Multi-pass membrane protein</topology>
    </subcellularLocation>
</comment>
<evidence type="ECO:0000256" key="5">
    <source>
        <dbReference type="ARBA" id="ARBA00022692"/>
    </source>
</evidence>
<gene>
    <name evidence="11" type="ORF">K8V20_01540</name>
</gene>
<feature type="transmembrane region" description="Helical" evidence="10">
    <location>
        <begin position="337"/>
        <end position="358"/>
    </location>
</feature>
<keyword evidence="5 10" id="KW-0812">Transmembrane</keyword>
<evidence type="ECO:0000256" key="1">
    <source>
        <dbReference type="ARBA" id="ARBA00004651"/>
    </source>
</evidence>
<keyword evidence="8 9" id="KW-0012">Acyltransferase</keyword>
<feature type="transmembrane region" description="Helical" evidence="10">
    <location>
        <begin position="140"/>
        <end position="159"/>
    </location>
</feature>
<evidence type="ECO:0000313" key="12">
    <source>
        <dbReference type="Proteomes" id="UP000782880"/>
    </source>
</evidence>
<dbReference type="PIRSF" id="PIRSF500217">
    <property type="entry name" value="AlgI"/>
    <property type="match status" value="1"/>
</dbReference>
<comment type="similarity">
    <text evidence="2 9">Belongs to the membrane-bound acyltransferase family.</text>
</comment>
<keyword evidence="3 9" id="KW-1003">Cell membrane</keyword>
<keyword evidence="6 10" id="KW-1133">Transmembrane helix</keyword>
<evidence type="ECO:0000256" key="4">
    <source>
        <dbReference type="ARBA" id="ARBA00022679"/>
    </source>
</evidence>
<dbReference type="InterPro" id="IPR028362">
    <property type="entry name" value="AlgI"/>
</dbReference>
<dbReference type="PIRSF" id="PIRSF016636">
    <property type="entry name" value="AlgI_DltB"/>
    <property type="match status" value="1"/>
</dbReference>
<protein>
    <submittedName>
        <fullName evidence="11">MBOAT family protein</fullName>
    </submittedName>
</protein>
<comment type="caution">
    <text evidence="11">The sequence shown here is derived from an EMBL/GenBank/DDBJ whole genome shotgun (WGS) entry which is preliminary data.</text>
</comment>
<evidence type="ECO:0000256" key="8">
    <source>
        <dbReference type="ARBA" id="ARBA00023315"/>
    </source>
</evidence>
<reference evidence="11" key="1">
    <citation type="journal article" date="2021" name="PeerJ">
        <title>Extensive microbial diversity within the chicken gut microbiome revealed by metagenomics and culture.</title>
        <authorList>
            <person name="Gilroy R."/>
            <person name="Ravi A."/>
            <person name="Getino M."/>
            <person name="Pursley I."/>
            <person name="Horton D.L."/>
            <person name="Alikhan N.F."/>
            <person name="Baker D."/>
            <person name="Gharbi K."/>
            <person name="Hall N."/>
            <person name="Watson M."/>
            <person name="Adriaenssens E.M."/>
            <person name="Foster-Nyarko E."/>
            <person name="Jarju S."/>
            <person name="Secka A."/>
            <person name="Antonio M."/>
            <person name="Oren A."/>
            <person name="Chaudhuri R.R."/>
            <person name="La Ragione R."/>
            <person name="Hildebrand F."/>
            <person name="Pallen M.J."/>
        </authorList>
    </citation>
    <scope>NUCLEOTIDE SEQUENCE</scope>
    <source>
        <strain evidence="11">ChiBcec21-2208</strain>
    </source>
</reference>
<dbReference type="GO" id="GO:0005886">
    <property type="term" value="C:plasma membrane"/>
    <property type="evidence" value="ECO:0007669"/>
    <property type="project" value="UniProtKB-SubCell"/>
</dbReference>
<dbReference type="InterPro" id="IPR024194">
    <property type="entry name" value="Ac/AlaTfrase_AlgI/DltB"/>
</dbReference>
<dbReference type="Pfam" id="PF03062">
    <property type="entry name" value="MBOAT"/>
    <property type="match status" value="1"/>
</dbReference>
<name>A0A921IIL9_9FIRM</name>
<proteinExistence type="inferred from homology"/>
<organism evidence="11 12">
    <name type="scientific">Subdoligranulum variabile</name>
    <dbReference type="NCBI Taxonomy" id="214851"/>
    <lineage>
        <taxon>Bacteria</taxon>
        <taxon>Bacillati</taxon>
        <taxon>Bacillota</taxon>
        <taxon>Clostridia</taxon>
        <taxon>Eubacteriales</taxon>
        <taxon>Oscillospiraceae</taxon>
        <taxon>Subdoligranulum</taxon>
    </lineage>
</organism>
<dbReference type="InterPro" id="IPR004299">
    <property type="entry name" value="MBOAT_fam"/>
</dbReference>
<dbReference type="GO" id="GO:0042121">
    <property type="term" value="P:alginic acid biosynthetic process"/>
    <property type="evidence" value="ECO:0007669"/>
    <property type="project" value="InterPro"/>
</dbReference>
<keyword evidence="4 9" id="KW-0808">Transferase</keyword>
<dbReference type="PANTHER" id="PTHR13285:SF23">
    <property type="entry name" value="TEICHOIC ACID D-ALANYLTRANSFERASE"/>
    <property type="match status" value="1"/>
</dbReference>
<dbReference type="AlphaFoldDB" id="A0A921IIL9"/>
<feature type="transmembrane region" description="Helical" evidence="10">
    <location>
        <begin position="456"/>
        <end position="472"/>
    </location>
</feature>
<feature type="transmembrane region" description="Helical" evidence="10">
    <location>
        <begin position="37"/>
        <end position="61"/>
    </location>
</feature>
<dbReference type="EMBL" id="DYVE01000045">
    <property type="protein sequence ID" value="HJG27318.1"/>
    <property type="molecule type" value="Genomic_DNA"/>
</dbReference>
<evidence type="ECO:0000256" key="3">
    <source>
        <dbReference type="ARBA" id="ARBA00022475"/>
    </source>
</evidence>
<sequence length="522" mass="59168">MAYNSFPYLCIFLPLCWAAWALLPQRYRPAALLGGSLIFYWLMAGTYTVWLLLAAALTWALGLGLGRLQELQAATAPALDPAARKATKKQFTALQKGLVTAGVAGLLGLLIWLKYLPFLVRSLNSLLAQLPFALQVSAPSFVQPVGLSFFTLMAMSYLFDVRRGTTRPATHYWQVLLYLSFWPHVVEGPFDRWGQISPALLDPPKPDYRAFTFGVQRILWGMMKKLIIADRANMYVKAVFDDWTKYSGAAVVVATLLYTLQLYAEFSGCMDMVLGAAECFGVPLAENFRQPFFARSVSEFWRRWHITLGAWLREYLFQPVIVSKPMMRFGKWCRTRFGAALGRSMPVWAGLLLTWLAIGLWHGAGWLYVVYGLYYFLLQWLGELAEPTLLRACPGLARWRTCRWYKLWQMVRTFVLVNFGMLLFRSNGTRAALDMLASLLRPYEGSLLIKLDVQDLWVLVIGAVVLLVVDLLHERGVAIRESIARQPLPLRWAVYCGGMLAVMIFGAYGDNYDPAAFIYAQF</sequence>
<feature type="transmembrane region" description="Helical" evidence="10">
    <location>
        <begin position="407"/>
        <end position="424"/>
    </location>
</feature>
<evidence type="ECO:0000313" key="11">
    <source>
        <dbReference type="EMBL" id="HJG27318.1"/>
    </source>
</evidence>
<feature type="transmembrane region" description="Helical" evidence="10">
    <location>
        <begin position="98"/>
        <end position="120"/>
    </location>
</feature>
<evidence type="ECO:0000256" key="7">
    <source>
        <dbReference type="ARBA" id="ARBA00023136"/>
    </source>
</evidence>
<evidence type="ECO:0000256" key="2">
    <source>
        <dbReference type="ARBA" id="ARBA00010323"/>
    </source>
</evidence>
<reference evidence="11" key="2">
    <citation type="submission" date="2021-09" db="EMBL/GenBank/DDBJ databases">
        <authorList>
            <person name="Gilroy R."/>
        </authorList>
    </citation>
    <scope>NUCLEOTIDE SEQUENCE</scope>
    <source>
        <strain evidence="11">ChiBcec21-2208</strain>
    </source>
</reference>
<feature type="transmembrane region" description="Helical" evidence="10">
    <location>
        <begin position="492"/>
        <end position="509"/>
    </location>
</feature>
<dbReference type="GO" id="GO:0016746">
    <property type="term" value="F:acyltransferase activity"/>
    <property type="evidence" value="ECO:0007669"/>
    <property type="project" value="UniProtKB-KW"/>
</dbReference>
<dbReference type="InterPro" id="IPR051085">
    <property type="entry name" value="MB_O-acyltransferase"/>
</dbReference>
<evidence type="ECO:0000256" key="10">
    <source>
        <dbReference type="SAM" id="Phobius"/>
    </source>
</evidence>
<feature type="transmembrane region" description="Helical" evidence="10">
    <location>
        <begin position="364"/>
        <end position="381"/>
    </location>
</feature>
<evidence type="ECO:0000256" key="9">
    <source>
        <dbReference type="PIRNR" id="PIRNR016636"/>
    </source>
</evidence>
<dbReference type="Proteomes" id="UP000782880">
    <property type="component" value="Unassembled WGS sequence"/>
</dbReference>